<evidence type="ECO:0000313" key="6">
    <source>
        <dbReference type="Proteomes" id="UP001596527"/>
    </source>
</evidence>
<dbReference type="InterPro" id="IPR016032">
    <property type="entry name" value="Sig_transdc_resp-reg_C-effctor"/>
</dbReference>
<evidence type="ECO:0000259" key="4">
    <source>
        <dbReference type="PROSITE" id="PS50043"/>
    </source>
</evidence>
<evidence type="ECO:0000256" key="2">
    <source>
        <dbReference type="ARBA" id="ARBA00023125"/>
    </source>
</evidence>
<organism evidence="5 6">
    <name type="scientific">Schaalia naturae</name>
    <dbReference type="NCBI Taxonomy" id="635203"/>
    <lineage>
        <taxon>Bacteria</taxon>
        <taxon>Bacillati</taxon>
        <taxon>Actinomycetota</taxon>
        <taxon>Actinomycetes</taxon>
        <taxon>Actinomycetales</taxon>
        <taxon>Actinomycetaceae</taxon>
        <taxon>Schaalia</taxon>
    </lineage>
</organism>
<dbReference type="Pfam" id="PF00196">
    <property type="entry name" value="GerE"/>
    <property type="match status" value="1"/>
</dbReference>
<comment type="caution">
    <text evidence="5">The sequence shown here is derived from an EMBL/GenBank/DDBJ whole genome shotgun (WGS) entry which is preliminary data.</text>
</comment>
<dbReference type="PANTHER" id="PTHR44688">
    <property type="entry name" value="DNA-BINDING TRANSCRIPTIONAL ACTIVATOR DEVR_DOSR"/>
    <property type="match status" value="1"/>
</dbReference>
<dbReference type="SUPFAM" id="SSF46894">
    <property type="entry name" value="C-terminal effector domain of the bipartite response regulators"/>
    <property type="match status" value="1"/>
</dbReference>
<gene>
    <name evidence="5" type="ORF">ACFQWG_01225</name>
</gene>
<keyword evidence="1" id="KW-0805">Transcription regulation</keyword>
<dbReference type="RefSeq" id="WP_380971388.1">
    <property type="nucleotide sequence ID" value="NZ_JBHTEF010000001.1"/>
</dbReference>
<evidence type="ECO:0000313" key="5">
    <source>
        <dbReference type="EMBL" id="MFC7579852.1"/>
    </source>
</evidence>
<dbReference type="Proteomes" id="UP001596527">
    <property type="component" value="Unassembled WGS sequence"/>
</dbReference>
<evidence type="ECO:0000256" key="3">
    <source>
        <dbReference type="ARBA" id="ARBA00023163"/>
    </source>
</evidence>
<dbReference type="EMBL" id="JBHTEF010000001">
    <property type="protein sequence ID" value="MFC7579852.1"/>
    <property type="molecule type" value="Genomic_DNA"/>
</dbReference>
<keyword evidence="2" id="KW-0238">DNA-binding</keyword>
<accession>A0ABW2SIF2</accession>
<dbReference type="PROSITE" id="PS50043">
    <property type="entry name" value="HTH_LUXR_2"/>
    <property type="match status" value="1"/>
</dbReference>
<dbReference type="SMART" id="SM00421">
    <property type="entry name" value="HTH_LUXR"/>
    <property type="match status" value="1"/>
</dbReference>
<protein>
    <submittedName>
        <fullName evidence="5">LuxR C-terminal-related transcriptional regulator</fullName>
    </submittedName>
</protein>
<sequence>MGRNDDPDADDAVSQVLESVLPGARSVPRSSLIAATSSPGDRHPMSAGAGLRRPFARIWALISLGQFDRAHDEARALDARSLDGLSEEVPLRTRAICALILSEVCLSSSRCLESGRFASRAQQWGEEAADPLVVLHAVSLHAASLAVEGRGWEAEEQIRTARGLLGGLDGEVRTAVHDRPGRGWSLALAETLCVFRRQDGTALKALEDELTAAEMRNRGAFRWLIRFCRTLRAILAADFDAVTALADQARRSVDLPPCPPLLRKSFVRYEALALVQTGDPGAALDLLDGRESSSDHAVCFETVRASAHLQMGRPELALAATEGCARLGVRHAPLARCAMLGRRVVANDMLGRTELADRELSQAARLVMGLGPFVPLRATPREDLDALEERFRANEPALYKRLLDAQPTWSEIPDPRSWAPAGVHLSDREWEVALRLASDLTIPQIAGDLYVSVNTVKTQLRSIYSKLGVNSRREAVARLDVLGLPRSGS</sequence>
<dbReference type="InterPro" id="IPR036388">
    <property type="entry name" value="WH-like_DNA-bd_sf"/>
</dbReference>
<name>A0ABW2SIF2_9ACTO</name>
<dbReference type="CDD" id="cd06170">
    <property type="entry name" value="LuxR_C_like"/>
    <property type="match status" value="1"/>
</dbReference>
<dbReference type="InterPro" id="IPR000792">
    <property type="entry name" value="Tscrpt_reg_LuxR_C"/>
</dbReference>
<feature type="domain" description="HTH luxR-type" evidence="4">
    <location>
        <begin position="421"/>
        <end position="483"/>
    </location>
</feature>
<dbReference type="PANTHER" id="PTHR44688:SF16">
    <property type="entry name" value="DNA-BINDING TRANSCRIPTIONAL ACTIVATOR DEVR_DOSR"/>
    <property type="match status" value="1"/>
</dbReference>
<evidence type="ECO:0000256" key="1">
    <source>
        <dbReference type="ARBA" id="ARBA00023015"/>
    </source>
</evidence>
<keyword evidence="6" id="KW-1185">Reference proteome</keyword>
<keyword evidence="3" id="KW-0804">Transcription</keyword>
<dbReference type="Gene3D" id="1.10.10.10">
    <property type="entry name" value="Winged helix-like DNA-binding domain superfamily/Winged helix DNA-binding domain"/>
    <property type="match status" value="1"/>
</dbReference>
<proteinExistence type="predicted"/>
<reference evidence="6" key="1">
    <citation type="journal article" date="2019" name="Int. J. Syst. Evol. Microbiol.">
        <title>The Global Catalogue of Microorganisms (GCM) 10K type strain sequencing project: providing services to taxonomists for standard genome sequencing and annotation.</title>
        <authorList>
            <consortium name="The Broad Institute Genomics Platform"/>
            <consortium name="The Broad Institute Genome Sequencing Center for Infectious Disease"/>
            <person name="Wu L."/>
            <person name="Ma J."/>
        </authorList>
    </citation>
    <scope>NUCLEOTIDE SEQUENCE [LARGE SCALE GENOMIC DNA]</scope>
    <source>
        <strain evidence="6">CCUG 56698</strain>
    </source>
</reference>